<proteinExistence type="predicted"/>
<reference evidence="1" key="1">
    <citation type="submission" date="2018-02" db="EMBL/GenBank/DDBJ databases">
        <title>Rhizophora mucronata_Transcriptome.</title>
        <authorList>
            <person name="Meera S.P."/>
            <person name="Sreeshan A."/>
            <person name="Augustine A."/>
        </authorList>
    </citation>
    <scope>NUCLEOTIDE SEQUENCE</scope>
    <source>
        <tissue evidence="1">Leaf</tissue>
    </source>
</reference>
<name>A0A2P2NMK4_RHIMU</name>
<dbReference type="AlphaFoldDB" id="A0A2P2NMK4"/>
<sequence>MYEFANMHELTGDSVDKNFICKC</sequence>
<protein>
    <submittedName>
        <fullName evidence="1">Uncharacterized protein</fullName>
    </submittedName>
</protein>
<evidence type="ECO:0000313" key="1">
    <source>
        <dbReference type="EMBL" id="MBX43660.1"/>
    </source>
</evidence>
<accession>A0A2P2NMK4</accession>
<organism evidence="1">
    <name type="scientific">Rhizophora mucronata</name>
    <name type="common">Asiatic mangrove</name>
    <dbReference type="NCBI Taxonomy" id="61149"/>
    <lineage>
        <taxon>Eukaryota</taxon>
        <taxon>Viridiplantae</taxon>
        <taxon>Streptophyta</taxon>
        <taxon>Embryophyta</taxon>
        <taxon>Tracheophyta</taxon>
        <taxon>Spermatophyta</taxon>
        <taxon>Magnoliopsida</taxon>
        <taxon>eudicotyledons</taxon>
        <taxon>Gunneridae</taxon>
        <taxon>Pentapetalae</taxon>
        <taxon>rosids</taxon>
        <taxon>fabids</taxon>
        <taxon>Malpighiales</taxon>
        <taxon>Rhizophoraceae</taxon>
        <taxon>Rhizophora</taxon>
    </lineage>
</organism>
<dbReference type="EMBL" id="GGEC01063176">
    <property type="protein sequence ID" value="MBX43660.1"/>
    <property type="molecule type" value="Transcribed_RNA"/>
</dbReference>